<name>A0AAQ3L9N0_9BACT</name>
<keyword evidence="4" id="KW-1185">Reference proteome</keyword>
<keyword evidence="1 3" id="KW-0808">Transferase</keyword>
<dbReference type="RefSeq" id="WP_317833880.1">
    <property type="nucleotide sequence ID" value="NZ_CP136920.1"/>
</dbReference>
<dbReference type="CDD" id="cd02516">
    <property type="entry name" value="CDP-ME_synthetase"/>
    <property type="match status" value="1"/>
</dbReference>
<evidence type="ECO:0000256" key="1">
    <source>
        <dbReference type="ARBA" id="ARBA00022679"/>
    </source>
</evidence>
<dbReference type="EMBL" id="CP136920">
    <property type="protein sequence ID" value="WOO41396.1"/>
    <property type="molecule type" value="Genomic_DNA"/>
</dbReference>
<evidence type="ECO:0000313" key="3">
    <source>
        <dbReference type="EMBL" id="WOO41396.1"/>
    </source>
</evidence>
<dbReference type="GO" id="GO:0050518">
    <property type="term" value="F:2-C-methyl-D-erythritol 4-phosphate cytidylyltransferase activity"/>
    <property type="evidence" value="ECO:0007669"/>
    <property type="project" value="UniProtKB-EC"/>
</dbReference>
<dbReference type="InterPro" id="IPR034683">
    <property type="entry name" value="IspD/TarI"/>
</dbReference>
<dbReference type="Pfam" id="PF01128">
    <property type="entry name" value="IspD"/>
    <property type="match status" value="1"/>
</dbReference>
<dbReference type="FunFam" id="3.90.550.10:FF:000003">
    <property type="entry name" value="2-C-methyl-D-erythritol 4-phosphate cytidylyltransferase"/>
    <property type="match status" value="1"/>
</dbReference>
<proteinExistence type="predicted"/>
<organism evidence="3 4">
    <name type="scientific">Rubellicoccus peritrichatus</name>
    <dbReference type="NCBI Taxonomy" id="3080537"/>
    <lineage>
        <taxon>Bacteria</taxon>
        <taxon>Pseudomonadati</taxon>
        <taxon>Verrucomicrobiota</taxon>
        <taxon>Opitutia</taxon>
        <taxon>Puniceicoccales</taxon>
        <taxon>Cerasicoccaceae</taxon>
        <taxon>Rubellicoccus</taxon>
    </lineage>
</organism>
<reference evidence="3 4" key="1">
    <citation type="submission" date="2023-10" db="EMBL/GenBank/DDBJ databases">
        <title>Rubellicoccus peritrichatus gen. nov., sp. nov., isolated from an algae of coral reef tank.</title>
        <authorList>
            <person name="Luo J."/>
        </authorList>
    </citation>
    <scope>NUCLEOTIDE SEQUENCE [LARGE SCALE GENOMIC DNA]</scope>
    <source>
        <strain evidence="3 4">CR14</strain>
    </source>
</reference>
<evidence type="ECO:0000256" key="2">
    <source>
        <dbReference type="ARBA" id="ARBA00022695"/>
    </source>
</evidence>
<keyword evidence="2 3" id="KW-0548">Nucleotidyltransferase</keyword>
<dbReference type="Gene3D" id="3.90.550.10">
    <property type="entry name" value="Spore Coat Polysaccharide Biosynthesis Protein SpsA, Chain A"/>
    <property type="match status" value="1"/>
</dbReference>
<protein>
    <submittedName>
        <fullName evidence="3">2-C-methyl-D-erythritol 4-phosphate cytidylyltransferase</fullName>
        <ecNumber evidence="3">2.7.7.60</ecNumber>
    </submittedName>
</protein>
<dbReference type="PANTHER" id="PTHR32125">
    <property type="entry name" value="2-C-METHYL-D-ERYTHRITOL 4-PHOSPHATE CYTIDYLYLTRANSFERASE, CHLOROPLASTIC"/>
    <property type="match status" value="1"/>
</dbReference>
<dbReference type="InterPro" id="IPR001228">
    <property type="entry name" value="IspD"/>
</dbReference>
<gene>
    <name evidence="3" type="primary">ispD</name>
    <name evidence="3" type="ORF">RZN69_22480</name>
</gene>
<sequence length="242" mass="27324">MSNAAIFLCAGSGTRMRGQVDDKVLTPLAGKPTIIHSLDAFRESGIVESIVFAYRDEEQRDQIQQALDQADTTGLQFFWVEGGKERQDSVFNALLELSLLVEYVFIHDCARPLVRPEVLRELYQAVMEDKAAVLAHRVADTIKKASGTKRTRRGRMLKDVPRASLWAMETPQAFERELITDAYRRLRFDGVSVTDDTAAVTRQDHGVTLVENLYPNPKLTVPADLPYLEFLLTQKNQETIKV</sequence>
<dbReference type="PANTHER" id="PTHR32125:SF4">
    <property type="entry name" value="2-C-METHYL-D-ERYTHRITOL 4-PHOSPHATE CYTIDYLYLTRANSFERASE, CHLOROPLASTIC"/>
    <property type="match status" value="1"/>
</dbReference>
<evidence type="ECO:0000313" key="4">
    <source>
        <dbReference type="Proteomes" id="UP001304300"/>
    </source>
</evidence>
<dbReference type="NCBIfam" id="TIGR00453">
    <property type="entry name" value="ispD"/>
    <property type="match status" value="1"/>
</dbReference>
<dbReference type="EC" id="2.7.7.60" evidence="3"/>
<dbReference type="Proteomes" id="UP001304300">
    <property type="component" value="Chromosome"/>
</dbReference>
<accession>A0AAQ3L9N0</accession>
<dbReference type="AlphaFoldDB" id="A0AAQ3L9N0"/>
<dbReference type="InterPro" id="IPR029044">
    <property type="entry name" value="Nucleotide-diphossugar_trans"/>
</dbReference>
<dbReference type="InterPro" id="IPR050088">
    <property type="entry name" value="IspD/TarI_cytidylyltransf_bact"/>
</dbReference>
<dbReference type="GO" id="GO:0008299">
    <property type="term" value="P:isoprenoid biosynthetic process"/>
    <property type="evidence" value="ECO:0007669"/>
    <property type="project" value="InterPro"/>
</dbReference>
<dbReference type="SUPFAM" id="SSF53448">
    <property type="entry name" value="Nucleotide-diphospho-sugar transferases"/>
    <property type="match status" value="1"/>
</dbReference>